<name>A0A6G0SWA1_APHGL</name>
<feature type="compositionally biased region" description="Basic and acidic residues" evidence="1">
    <location>
        <begin position="201"/>
        <end position="219"/>
    </location>
</feature>
<feature type="compositionally biased region" description="Basic and acidic residues" evidence="1">
    <location>
        <begin position="17"/>
        <end position="26"/>
    </location>
</feature>
<accession>A0A6G0SWA1</accession>
<reference evidence="2 3" key="1">
    <citation type="submission" date="2019-08" db="EMBL/GenBank/DDBJ databases">
        <title>The genome of the soybean aphid Biotype 1, its phylome, world population structure and adaptation to the North American continent.</title>
        <authorList>
            <person name="Giordano R."/>
            <person name="Donthu R.K."/>
            <person name="Hernandez A.G."/>
            <person name="Wright C.L."/>
            <person name="Zimin A.V."/>
        </authorList>
    </citation>
    <scope>NUCLEOTIDE SEQUENCE [LARGE SCALE GENOMIC DNA]</scope>
    <source>
        <tissue evidence="2">Whole aphids</tissue>
    </source>
</reference>
<dbReference type="AlphaFoldDB" id="A0A6G0SWA1"/>
<sequence length="254" mass="28434">MECSSRIGVRQQSSLHRVHDTPDSRCQRHRRYLTSTILPNDDDDPSPSQAADSLIEYMETAYDTCMPPRESRRLSNGPRESTIARKQLTPTEKRTGPKENSSATPYTTLSPRVGRTLQSSMTTPGAFLEKGTARIRDKQQAALRLHNLGHSRGQDCKKPLGDDECLKNCHSTNDPKVQDYLCQRFDGAVLYSANRHHSARARSDPEPSDGRSADAKHPAVEGEDYLYHLLAKEMGSVHQREMDAPANPQLRLVA</sequence>
<protein>
    <submittedName>
        <fullName evidence="2">Uncharacterized protein</fullName>
    </submittedName>
</protein>
<dbReference type="OrthoDB" id="10556261at2759"/>
<gene>
    <name evidence="2" type="ORF">AGLY_017671</name>
</gene>
<feature type="compositionally biased region" description="Polar residues" evidence="1">
    <location>
        <begin position="98"/>
        <end position="110"/>
    </location>
</feature>
<feature type="region of interest" description="Disordered" evidence="1">
    <location>
        <begin position="1"/>
        <end position="26"/>
    </location>
</feature>
<feature type="region of interest" description="Disordered" evidence="1">
    <location>
        <begin position="196"/>
        <end position="219"/>
    </location>
</feature>
<organism evidence="2 3">
    <name type="scientific">Aphis glycines</name>
    <name type="common">Soybean aphid</name>
    <dbReference type="NCBI Taxonomy" id="307491"/>
    <lineage>
        <taxon>Eukaryota</taxon>
        <taxon>Metazoa</taxon>
        <taxon>Ecdysozoa</taxon>
        <taxon>Arthropoda</taxon>
        <taxon>Hexapoda</taxon>
        <taxon>Insecta</taxon>
        <taxon>Pterygota</taxon>
        <taxon>Neoptera</taxon>
        <taxon>Paraneoptera</taxon>
        <taxon>Hemiptera</taxon>
        <taxon>Sternorrhyncha</taxon>
        <taxon>Aphidomorpha</taxon>
        <taxon>Aphidoidea</taxon>
        <taxon>Aphididae</taxon>
        <taxon>Aphidini</taxon>
        <taxon>Aphis</taxon>
        <taxon>Aphis</taxon>
    </lineage>
</organism>
<evidence type="ECO:0000313" key="2">
    <source>
        <dbReference type="EMBL" id="KAE9521937.1"/>
    </source>
</evidence>
<evidence type="ECO:0000313" key="3">
    <source>
        <dbReference type="Proteomes" id="UP000475862"/>
    </source>
</evidence>
<evidence type="ECO:0000256" key="1">
    <source>
        <dbReference type="SAM" id="MobiDB-lite"/>
    </source>
</evidence>
<keyword evidence="3" id="KW-1185">Reference proteome</keyword>
<comment type="caution">
    <text evidence="2">The sequence shown here is derived from an EMBL/GenBank/DDBJ whole genome shotgun (WGS) entry which is preliminary data.</text>
</comment>
<dbReference type="EMBL" id="VYZN01001834">
    <property type="protein sequence ID" value="KAE9521937.1"/>
    <property type="molecule type" value="Genomic_DNA"/>
</dbReference>
<feature type="region of interest" description="Disordered" evidence="1">
    <location>
        <begin position="67"/>
        <end position="110"/>
    </location>
</feature>
<dbReference type="Proteomes" id="UP000475862">
    <property type="component" value="Unassembled WGS sequence"/>
</dbReference>
<proteinExistence type="predicted"/>